<organism evidence="2 3">
    <name type="scientific">Anaerovibrio lipolyticus</name>
    <dbReference type="NCBI Taxonomy" id="82374"/>
    <lineage>
        <taxon>Bacteria</taxon>
        <taxon>Bacillati</taxon>
        <taxon>Bacillota</taxon>
        <taxon>Negativicutes</taxon>
        <taxon>Selenomonadales</taxon>
        <taxon>Selenomonadaceae</taxon>
        <taxon>Anaerovibrio</taxon>
    </lineage>
</organism>
<proteinExistence type="predicted"/>
<feature type="transmembrane region" description="Helical" evidence="1">
    <location>
        <begin position="6"/>
        <end position="28"/>
    </location>
</feature>
<dbReference type="InterPro" id="IPR055762">
    <property type="entry name" value="DUF7338"/>
</dbReference>
<dbReference type="AlphaFoldDB" id="A0A0B2JY86"/>
<keyword evidence="1" id="KW-0812">Transmembrane</keyword>
<reference evidence="2 3" key="1">
    <citation type="journal article" date="2013" name="PLoS ONE">
        <title>Identification and characterization of three novel lipases belonging to families II and V from Anaerovibrio lipolyticus 5ST.</title>
        <authorList>
            <person name="Prive F."/>
            <person name="Kaderbhai N.N."/>
            <person name="Girdwood S."/>
            <person name="Worgan H.J."/>
            <person name="Pinloche E."/>
            <person name="Scollan N.D."/>
            <person name="Huws S.A."/>
            <person name="Newbold C.J."/>
        </authorList>
    </citation>
    <scope>NUCLEOTIDE SEQUENCE [LARGE SCALE GENOMIC DNA]</scope>
    <source>
        <strain evidence="2 3">5S</strain>
    </source>
</reference>
<evidence type="ECO:0000313" key="3">
    <source>
        <dbReference type="Proteomes" id="UP000030993"/>
    </source>
</evidence>
<keyword evidence="1" id="KW-0472">Membrane</keyword>
<dbReference type="Pfam" id="PF24027">
    <property type="entry name" value="DUF7338"/>
    <property type="match status" value="1"/>
</dbReference>
<accession>A0A0B2JY86</accession>
<protein>
    <submittedName>
        <fullName evidence="2">Uncharacterized protein</fullName>
    </submittedName>
</protein>
<keyword evidence="3" id="KW-1185">Reference proteome</keyword>
<evidence type="ECO:0000313" key="2">
    <source>
        <dbReference type="EMBL" id="KHM51611.1"/>
    </source>
</evidence>
<dbReference type="Proteomes" id="UP000030993">
    <property type="component" value="Unassembled WGS sequence"/>
</dbReference>
<comment type="caution">
    <text evidence="2">The sequence shown here is derived from an EMBL/GenBank/DDBJ whole genome shotgun (WGS) entry which is preliminary data.</text>
</comment>
<keyword evidence="1" id="KW-1133">Transmembrane helix</keyword>
<dbReference type="RefSeq" id="WP_039209756.1">
    <property type="nucleotide sequence ID" value="NZ_JSCE01000183.1"/>
</dbReference>
<gene>
    <name evidence="2" type="ORF">NZ47_09515</name>
</gene>
<sequence length="195" mass="23287">MIWFLYAPVAVLTYILCLITNPLVILFCDENGELHGFLHLWQTWDDSCDSLFFMREVCPSFLDYDYDKHYECREQQIEGNRTRLVSISKGVPFSFVGRIQRYFCRLWWLTRNCGYGFAYEWLSKDVVIKNVRTLYKDDYTVAYYDPESHAWTLSSDQPIIQGFLRWEVYLGWKIPVWASGKCRAMIAIRAVFRFE</sequence>
<name>A0A0B2JY86_9FIRM</name>
<dbReference type="EMBL" id="JSCE01000183">
    <property type="protein sequence ID" value="KHM51611.1"/>
    <property type="molecule type" value="Genomic_DNA"/>
</dbReference>
<evidence type="ECO:0000256" key="1">
    <source>
        <dbReference type="SAM" id="Phobius"/>
    </source>
</evidence>